<sequence>MSIADCAALVERGDPDRFLATMAAPVAARAVLFPLYAFNVEITRIPWVSQEAMICEMRLQWWYDVLGEIGAGEPARAHEVAAPLTDVLRDAGDTVAPLRALVEARRWDIYTDPFEDAAALEAYLDATGAGLMWSAAIGLGATSVMETAVREFGWAAALASYLRAIPELEARGRRPLVDGRATAVEALARQGLERLERARETKMPRQILPALWAGWRARTTLRAAVQDPRRVADGTLQESEFSRRFGLFSRTSLRRW</sequence>
<reference evidence="1 2" key="1">
    <citation type="submission" date="2018-03" db="EMBL/GenBank/DDBJ databases">
        <title>Genomic Encyclopedia of Archaeal and Bacterial Type Strains, Phase II (KMG-II): from individual species to whole genera.</title>
        <authorList>
            <person name="Goeker M."/>
        </authorList>
    </citation>
    <scope>NUCLEOTIDE SEQUENCE [LARGE SCALE GENOMIC DNA]</scope>
    <source>
        <strain evidence="1 2">DSM 29328</strain>
    </source>
</reference>
<proteinExistence type="predicted"/>
<dbReference type="Pfam" id="PF00494">
    <property type="entry name" value="SQS_PSY"/>
    <property type="match status" value="1"/>
</dbReference>
<evidence type="ECO:0000313" key="1">
    <source>
        <dbReference type="EMBL" id="PRY21402.1"/>
    </source>
</evidence>
<keyword evidence="2" id="KW-1185">Reference proteome</keyword>
<gene>
    <name evidence="1" type="ORF">CLV78_10913</name>
</gene>
<dbReference type="SUPFAM" id="SSF48576">
    <property type="entry name" value="Terpenoid synthases"/>
    <property type="match status" value="1"/>
</dbReference>
<accession>A0A2T0RJW0</accession>
<dbReference type="InterPro" id="IPR002060">
    <property type="entry name" value="Squ/phyt_synthse"/>
</dbReference>
<dbReference type="EMBL" id="PVTD01000009">
    <property type="protein sequence ID" value="PRY21402.1"/>
    <property type="molecule type" value="Genomic_DNA"/>
</dbReference>
<dbReference type="OrthoDB" id="9814909at2"/>
<organism evidence="1 2">
    <name type="scientific">Aliiruegeria haliotis</name>
    <dbReference type="NCBI Taxonomy" id="1280846"/>
    <lineage>
        <taxon>Bacteria</taxon>
        <taxon>Pseudomonadati</taxon>
        <taxon>Pseudomonadota</taxon>
        <taxon>Alphaproteobacteria</taxon>
        <taxon>Rhodobacterales</taxon>
        <taxon>Roseobacteraceae</taxon>
        <taxon>Aliiruegeria</taxon>
    </lineage>
</organism>
<dbReference type="RefSeq" id="WP_106206587.1">
    <property type="nucleotide sequence ID" value="NZ_PVTD01000009.1"/>
</dbReference>
<dbReference type="Proteomes" id="UP000239480">
    <property type="component" value="Unassembled WGS sequence"/>
</dbReference>
<name>A0A2T0RJW0_9RHOB</name>
<dbReference type="AlphaFoldDB" id="A0A2T0RJW0"/>
<comment type="caution">
    <text evidence="1">The sequence shown here is derived from an EMBL/GenBank/DDBJ whole genome shotgun (WGS) entry which is preliminary data.</text>
</comment>
<dbReference type="InterPro" id="IPR008949">
    <property type="entry name" value="Isoprenoid_synthase_dom_sf"/>
</dbReference>
<protein>
    <submittedName>
        <fullName evidence="1">Phytoene/squalene synthetase</fullName>
    </submittedName>
</protein>
<evidence type="ECO:0000313" key="2">
    <source>
        <dbReference type="Proteomes" id="UP000239480"/>
    </source>
</evidence>
<dbReference type="Gene3D" id="1.10.600.10">
    <property type="entry name" value="Farnesyl Diphosphate Synthase"/>
    <property type="match status" value="1"/>
</dbReference>